<evidence type="ECO:0000313" key="7">
    <source>
        <dbReference type="EMBL" id="VVT58062.1"/>
    </source>
</evidence>
<evidence type="ECO:0000256" key="5">
    <source>
        <dbReference type="ARBA" id="ARBA00023289"/>
    </source>
</evidence>
<keyword evidence="3" id="KW-0547">Nucleotide-binding</keyword>
<dbReference type="PANTHER" id="PTHR47981:SF20">
    <property type="entry name" value="RAS-RELATED PROTEIN RAB-7A"/>
    <property type="match status" value="1"/>
</dbReference>
<keyword evidence="4" id="KW-0342">GTP-binding</keyword>
<dbReference type="SMART" id="SM00176">
    <property type="entry name" value="RAN"/>
    <property type="match status" value="1"/>
</dbReference>
<dbReference type="Pfam" id="PF00071">
    <property type="entry name" value="Ras"/>
    <property type="match status" value="1"/>
</dbReference>
<dbReference type="PROSITE" id="PS51419">
    <property type="entry name" value="RAB"/>
    <property type="match status" value="1"/>
</dbReference>
<dbReference type="NCBIfam" id="TIGR00231">
    <property type="entry name" value="small_GTP"/>
    <property type="match status" value="1"/>
</dbReference>
<name>A0A5E8C3Z4_9ASCO</name>
<dbReference type="GO" id="GO:0000329">
    <property type="term" value="C:fungal-type vacuole membrane"/>
    <property type="evidence" value="ECO:0007669"/>
    <property type="project" value="TreeGrafter"/>
</dbReference>
<dbReference type="EMBL" id="CABVLU010000005">
    <property type="protein sequence ID" value="VVT58062.1"/>
    <property type="molecule type" value="Genomic_DNA"/>
</dbReference>
<reference evidence="7 8" key="1">
    <citation type="submission" date="2019-09" db="EMBL/GenBank/DDBJ databases">
        <authorList>
            <person name="Brejova B."/>
        </authorList>
    </citation>
    <scope>NUCLEOTIDE SEQUENCE [LARGE SCALE GENOMIC DNA]</scope>
</reference>
<dbReference type="SMART" id="SM00173">
    <property type="entry name" value="RAS"/>
    <property type="match status" value="1"/>
</dbReference>
<dbReference type="SMART" id="SM00174">
    <property type="entry name" value="RHO"/>
    <property type="match status" value="1"/>
</dbReference>
<evidence type="ECO:0000256" key="3">
    <source>
        <dbReference type="ARBA" id="ARBA00022741"/>
    </source>
</evidence>
<dbReference type="SUPFAM" id="SSF52540">
    <property type="entry name" value="P-loop containing nucleoside triphosphate hydrolases"/>
    <property type="match status" value="1"/>
</dbReference>
<dbReference type="PROSITE" id="PS51420">
    <property type="entry name" value="RHO"/>
    <property type="match status" value="1"/>
</dbReference>
<keyword evidence="2" id="KW-0488">Methylation</keyword>
<evidence type="ECO:0000256" key="2">
    <source>
        <dbReference type="ARBA" id="ARBA00022481"/>
    </source>
</evidence>
<dbReference type="OrthoDB" id="9989112at2759"/>
<dbReference type="PROSITE" id="PS51421">
    <property type="entry name" value="RAS"/>
    <property type="match status" value="1"/>
</dbReference>
<dbReference type="Proteomes" id="UP000398389">
    <property type="component" value="Unassembled WGS sequence"/>
</dbReference>
<dbReference type="GO" id="GO:0005525">
    <property type="term" value="F:GTP binding"/>
    <property type="evidence" value="ECO:0007669"/>
    <property type="project" value="UniProtKB-KW"/>
</dbReference>
<keyword evidence="5" id="KW-0449">Lipoprotein</keyword>
<dbReference type="InterPro" id="IPR005225">
    <property type="entry name" value="Small_GTP-bd"/>
</dbReference>
<evidence type="ECO:0000256" key="6">
    <source>
        <dbReference type="SAM" id="MobiDB-lite"/>
    </source>
</evidence>
<comment type="similarity">
    <text evidence="1">Belongs to the small GTPase superfamily. Rab family.</text>
</comment>
<dbReference type="InterPro" id="IPR001806">
    <property type="entry name" value="Small_GTPase"/>
</dbReference>
<dbReference type="Gene3D" id="3.40.50.300">
    <property type="entry name" value="P-loop containing nucleotide triphosphate hydrolases"/>
    <property type="match status" value="1"/>
</dbReference>
<dbReference type="GO" id="GO:0005770">
    <property type="term" value="C:late endosome"/>
    <property type="evidence" value="ECO:0007669"/>
    <property type="project" value="TreeGrafter"/>
</dbReference>
<dbReference type="RefSeq" id="XP_031856623.1">
    <property type="nucleotide sequence ID" value="XM_032000732.1"/>
</dbReference>
<evidence type="ECO:0000256" key="4">
    <source>
        <dbReference type="ARBA" id="ARBA00023134"/>
    </source>
</evidence>
<protein>
    <submittedName>
        <fullName evidence="7">Uncharacterized protein</fullName>
    </submittedName>
</protein>
<sequence length="340" mass="37664">MSTVPTTAKVLLLGDASVGKTSLRSQFIHHRFSSAYRSTVGGDFLTAKVHTSPDPTNLSSPTETISLQIWDTAGQERFDSLVRSFYRGTDVAILVYDVTNAASFSHLSKWLRDFVTASRVRTPIVIVVGNKIDKAEYRTVSERQACEFADSAAAANNLQPPPWPIPHYQTSSTSPIDFKIIPNNNANDLAHSHDHVNEYDIDHEHNNPTNLISDQSFSTALSISSGSVISSRTFTSGSQQQQQHQHQQQQQPQSSLPSSPLLQPGTSTTQQQQQLQQEPAIRCFEVSAKENIDVDRLFTYVADRIVAARRDVLFNFDSVETSDGPMVDITDTSRSKSYCC</sequence>
<dbReference type="AlphaFoldDB" id="A0A5E8C3Z4"/>
<keyword evidence="8" id="KW-1185">Reference proteome</keyword>
<feature type="region of interest" description="Disordered" evidence="6">
    <location>
        <begin position="232"/>
        <end position="276"/>
    </location>
</feature>
<gene>
    <name evidence="7" type="ORF">SAPINGB_P006018</name>
</gene>
<proteinExistence type="inferred from homology"/>
<keyword evidence="5" id="KW-0636">Prenylation</keyword>
<dbReference type="GO" id="GO:0003924">
    <property type="term" value="F:GTPase activity"/>
    <property type="evidence" value="ECO:0007669"/>
    <property type="project" value="InterPro"/>
</dbReference>
<organism evidence="7 8">
    <name type="scientific">Magnusiomyces paraingens</name>
    <dbReference type="NCBI Taxonomy" id="2606893"/>
    <lineage>
        <taxon>Eukaryota</taxon>
        <taxon>Fungi</taxon>
        <taxon>Dikarya</taxon>
        <taxon>Ascomycota</taxon>
        <taxon>Saccharomycotina</taxon>
        <taxon>Dipodascomycetes</taxon>
        <taxon>Dipodascales</taxon>
        <taxon>Dipodascaceae</taxon>
        <taxon>Magnusiomyces</taxon>
    </lineage>
</organism>
<dbReference type="SMART" id="SM00175">
    <property type="entry name" value="RAB"/>
    <property type="match status" value="1"/>
</dbReference>
<accession>A0A5E8C3Z4</accession>
<dbReference type="PANTHER" id="PTHR47981">
    <property type="entry name" value="RAB FAMILY"/>
    <property type="match status" value="1"/>
</dbReference>
<dbReference type="GeneID" id="43584832"/>
<dbReference type="CDD" id="cd00154">
    <property type="entry name" value="Rab"/>
    <property type="match status" value="1"/>
</dbReference>
<evidence type="ECO:0000256" key="1">
    <source>
        <dbReference type="ARBA" id="ARBA00006270"/>
    </source>
</evidence>
<evidence type="ECO:0000313" key="8">
    <source>
        <dbReference type="Proteomes" id="UP000398389"/>
    </source>
</evidence>
<dbReference type="GO" id="GO:0032889">
    <property type="term" value="P:regulation of vacuole fusion, non-autophagic"/>
    <property type="evidence" value="ECO:0007669"/>
    <property type="project" value="TreeGrafter"/>
</dbReference>
<dbReference type="PRINTS" id="PR00449">
    <property type="entry name" value="RASTRNSFRMNG"/>
</dbReference>
<dbReference type="InterPro" id="IPR027417">
    <property type="entry name" value="P-loop_NTPase"/>
</dbReference>
<dbReference type="FunFam" id="3.40.50.300:FF:001447">
    <property type="entry name" value="Ras-related protein Rab-1B"/>
    <property type="match status" value="1"/>
</dbReference>